<dbReference type="Proteomes" id="UP000078492">
    <property type="component" value="Unassembled WGS sequence"/>
</dbReference>
<evidence type="ECO:0000256" key="1">
    <source>
        <dbReference type="SAM" id="Phobius"/>
    </source>
</evidence>
<keyword evidence="1" id="KW-0472">Membrane</keyword>
<sequence length="108" mass="12951">MTSIILCYQRFRLLRNKMKIAVKKAKSDYYIGLVLGPVLFSLYLSDFSRTLRNCRYNFYAYDFIYLDCEPSKLVETGEIHLDTLQLDTLILDTLQMDTLYWTRIIWTR</sequence>
<feature type="transmembrane region" description="Helical" evidence="1">
    <location>
        <begin position="27"/>
        <end position="45"/>
    </location>
</feature>
<protein>
    <submittedName>
        <fullName evidence="2">Uncharacterized protein</fullName>
    </submittedName>
</protein>
<evidence type="ECO:0000313" key="2">
    <source>
        <dbReference type="EMBL" id="KYN50530.1"/>
    </source>
</evidence>
<accession>A0A151K326</accession>
<proteinExistence type="predicted"/>
<organism evidence="2 3">
    <name type="scientific">Trachymyrmex cornetzi</name>
    <dbReference type="NCBI Taxonomy" id="471704"/>
    <lineage>
        <taxon>Eukaryota</taxon>
        <taxon>Metazoa</taxon>
        <taxon>Ecdysozoa</taxon>
        <taxon>Arthropoda</taxon>
        <taxon>Hexapoda</taxon>
        <taxon>Insecta</taxon>
        <taxon>Pterygota</taxon>
        <taxon>Neoptera</taxon>
        <taxon>Endopterygota</taxon>
        <taxon>Hymenoptera</taxon>
        <taxon>Apocrita</taxon>
        <taxon>Aculeata</taxon>
        <taxon>Formicoidea</taxon>
        <taxon>Formicidae</taxon>
        <taxon>Myrmicinae</taxon>
        <taxon>Trachymyrmex</taxon>
    </lineage>
</organism>
<keyword evidence="3" id="KW-1185">Reference proteome</keyword>
<keyword evidence="1" id="KW-0812">Transmembrane</keyword>
<evidence type="ECO:0000313" key="3">
    <source>
        <dbReference type="Proteomes" id="UP000078492"/>
    </source>
</evidence>
<dbReference type="AlphaFoldDB" id="A0A151K326"/>
<comment type="caution">
    <text evidence="2">The sequence shown here is derived from an EMBL/GenBank/DDBJ whole genome shotgun (WGS) entry which is preliminary data.</text>
</comment>
<gene>
    <name evidence="2" type="ORF">ALC57_00170</name>
</gene>
<dbReference type="EMBL" id="LKEY01014929">
    <property type="protein sequence ID" value="KYN50530.1"/>
    <property type="molecule type" value="Genomic_DNA"/>
</dbReference>
<name>A0A151K326_9HYME</name>
<reference evidence="2 3" key="1">
    <citation type="submission" date="2015-09" db="EMBL/GenBank/DDBJ databases">
        <title>Trachymyrmex cornetzi WGS genome.</title>
        <authorList>
            <person name="Nygaard S."/>
            <person name="Hu H."/>
            <person name="Boomsma J."/>
            <person name="Zhang G."/>
        </authorList>
    </citation>
    <scope>NUCLEOTIDE SEQUENCE [LARGE SCALE GENOMIC DNA]</scope>
    <source>
        <strain evidence="2">Tcor2-1</strain>
        <tissue evidence="2">Whole body</tissue>
    </source>
</reference>
<keyword evidence="1" id="KW-1133">Transmembrane helix</keyword>